<protein>
    <submittedName>
        <fullName evidence="1">Uncharacterized protein</fullName>
    </submittedName>
</protein>
<evidence type="ECO:0000313" key="1">
    <source>
        <dbReference type="EMBL" id="MDH0362234.1"/>
    </source>
</evidence>
<evidence type="ECO:0000313" key="2">
    <source>
        <dbReference type="Proteomes" id="UP001158297"/>
    </source>
</evidence>
<organism evidence="1 2">
    <name type="scientific">Comamonas aquatica</name>
    <dbReference type="NCBI Taxonomy" id="225991"/>
    <lineage>
        <taxon>Bacteria</taxon>
        <taxon>Pseudomonadati</taxon>
        <taxon>Pseudomonadota</taxon>
        <taxon>Betaproteobacteria</taxon>
        <taxon>Burkholderiales</taxon>
        <taxon>Comamonadaceae</taxon>
        <taxon>Comamonas</taxon>
    </lineage>
</organism>
<accession>A0AA42HQ16</accession>
<dbReference type="AlphaFoldDB" id="A0AA42HQ16"/>
<dbReference type="Proteomes" id="UP001158297">
    <property type="component" value="Unassembled WGS sequence"/>
</dbReference>
<gene>
    <name evidence="1" type="ORF">N7330_04040</name>
</gene>
<reference evidence="1" key="1">
    <citation type="submission" date="2022-09" db="EMBL/GenBank/DDBJ databases">
        <title>Intensive care unit water sources are persistently colonized with multi-drug resistant bacteria and are the site of extensive horizontal gene transfer of antibiotic resistance genes.</title>
        <authorList>
            <person name="Diorio-Toth L."/>
        </authorList>
    </citation>
    <scope>NUCLEOTIDE SEQUENCE</scope>
    <source>
        <strain evidence="1">GD04130</strain>
    </source>
</reference>
<comment type="caution">
    <text evidence="1">The sequence shown here is derived from an EMBL/GenBank/DDBJ whole genome shotgun (WGS) entry which is preliminary data.</text>
</comment>
<dbReference type="EMBL" id="JAODZU010000003">
    <property type="protein sequence ID" value="MDH0362234.1"/>
    <property type="molecule type" value="Genomic_DNA"/>
</dbReference>
<sequence>MNDVGGMGVGLLGDGPQGVTQYGGWRVLAQAGHAGASRAHIARSIEAPHGG</sequence>
<proteinExistence type="predicted"/>
<name>A0AA42HQ16_9BURK</name>
<dbReference type="RefSeq" id="WP_274754521.1">
    <property type="nucleotide sequence ID" value="NZ_JAOBZY010000013.1"/>
</dbReference>